<dbReference type="PANTHER" id="PTHR30561:SF7">
    <property type="entry name" value="GUANIDINIUM EFFLUX SYSTEM SUBUNIT GDNC-RELATED"/>
    <property type="match status" value="1"/>
</dbReference>
<evidence type="ECO:0000256" key="7">
    <source>
        <dbReference type="SAM" id="Phobius"/>
    </source>
</evidence>
<dbReference type="GO" id="GO:0005886">
    <property type="term" value="C:plasma membrane"/>
    <property type="evidence" value="ECO:0007669"/>
    <property type="project" value="UniProtKB-SubCell"/>
</dbReference>
<feature type="transmembrane region" description="Helical" evidence="7">
    <location>
        <begin position="56"/>
        <end position="77"/>
    </location>
</feature>
<organism evidence="8 9">
    <name type="scientific">Filibacter tadaridae</name>
    <dbReference type="NCBI Taxonomy" id="2483811"/>
    <lineage>
        <taxon>Bacteria</taxon>
        <taxon>Bacillati</taxon>
        <taxon>Bacillota</taxon>
        <taxon>Bacilli</taxon>
        <taxon>Bacillales</taxon>
        <taxon>Caryophanaceae</taxon>
        <taxon>Filibacter</taxon>
    </lineage>
</organism>
<evidence type="ECO:0000313" key="9">
    <source>
        <dbReference type="Proteomes" id="UP000270468"/>
    </source>
</evidence>
<feature type="transmembrane region" description="Helical" evidence="7">
    <location>
        <begin position="5"/>
        <end position="22"/>
    </location>
</feature>
<protein>
    <submittedName>
        <fullName evidence="8">Multidrug resistance protein YkkC</fullName>
    </submittedName>
</protein>
<evidence type="ECO:0000256" key="4">
    <source>
        <dbReference type="ARBA" id="ARBA00022989"/>
    </source>
</evidence>
<keyword evidence="3 6" id="KW-0812">Transmembrane</keyword>
<name>A0A3P5XWR0_9BACL</name>
<evidence type="ECO:0000256" key="3">
    <source>
        <dbReference type="ARBA" id="ARBA00022692"/>
    </source>
</evidence>
<dbReference type="EMBL" id="UXAV01000045">
    <property type="protein sequence ID" value="VDC33560.1"/>
    <property type="molecule type" value="Genomic_DNA"/>
</dbReference>
<gene>
    <name evidence="8" type="primary">ykkC</name>
    <name evidence="8" type="ORF">FILTAD_02970</name>
</gene>
<keyword evidence="9" id="KW-1185">Reference proteome</keyword>
<dbReference type="PANTHER" id="PTHR30561">
    <property type="entry name" value="SMR FAMILY PROTON-DEPENDENT DRUG EFFLUX TRANSPORTER SUGE"/>
    <property type="match status" value="1"/>
</dbReference>
<dbReference type="Pfam" id="PF00893">
    <property type="entry name" value="Multi_Drug_Res"/>
    <property type="match status" value="1"/>
</dbReference>
<keyword evidence="2" id="KW-1003">Cell membrane</keyword>
<evidence type="ECO:0000256" key="1">
    <source>
        <dbReference type="ARBA" id="ARBA00004651"/>
    </source>
</evidence>
<dbReference type="RefSeq" id="WP_415579268.1">
    <property type="nucleotide sequence ID" value="NZ_CBCRXF010000004.1"/>
</dbReference>
<dbReference type="SUPFAM" id="SSF103481">
    <property type="entry name" value="Multidrug resistance efflux transporter EmrE"/>
    <property type="match status" value="1"/>
</dbReference>
<comment type="subcellular location">
    <subcellularLocation>
        <location evidence="1 6">Cell membrane</location>
        <topology evidence="1 6">Multi-pass membrane protein</topology>
    </subcellularLocation>
</comment>
<evidence type="ECO:0000313" key="8">
    <source>
        <dbReference type="EMBL" id="VDC33560.1"/>
    </source>
</evidence>
<sequence length="115" mass="12692">MNKAWFAVGMTSFFELVWIYGFNTASEWWHWIFIIGFIILDFHFLTIACETLPTGTVYAIFAGIGTIGTSLMDVLLFGGSLSGGKVFFIVVLVIGVIGLKLADDNEEKKSKEGTV</sequence>
<accession>A0A3P5XWR0</accession>
<dbReference type="InterPro" id="IPR045324">
    <property type="entry name" value="Small_multidrug_res"/>
</dbReference>
<evidence type="ECO:0000256" key="6">
    <source>
        <dbReference type="RuleBase" id="RU003942"/>
    </source>
</evidence>
<dbReference type="GO" id="GO:0022857">
    <property type="term" value="F:transmembrane transporter activity"/>
    <property type="evidence" value="ECO:0007669"/>
    <property type="project" value="InterPro"/>
</dbReference>
<dbReference type="InterPro" id="IPR000390">
    <property type="entry name" value="Small_drug/metabolite_transptr"/>
</dbReference>
<comment type="similarity">
    <text evidence="6">Belongs to the drug/metabolite transporter (DMT) superfamily. Small multidrug resistance (SMR) (TC 2.A.7.1) family.</text>
</comment>
<reference evidence="8 9" key="1">
    <citation type="submission" date="2018-11" db="EMBL/GenBank/DDBJ databases">
        <authorList>
            <person name="Criscuolo A."/>
        </authorList>
    </citation>
    <scope>NUCLEOTIDE SEQUENCE [LARGE SCALE GENOMIC DNA]</scope>
    <source>
        <strain evidence="8">ATB-66</strain>
    </source>
</reference>
<dbReference type="AlphaFoldDB" id="A0A3P5XWR0"/>
<keyword evidence="4 7" id="KW-1133">Transmembrane helix</keyword>
<dbReference type="Proteomes" id="UP000270468">
    <property type="component" value="Unassembled WGS sequence"/>
</dbReference>
<evidence type="ECO:0000256" key="2">
    <source>
        <dbReference type="ARBA" id="ARBA00022475"/>
    </source>
</evidence>
<feature type="transmembrane region" description="Helical" evidence="7">
    <location>
        <begin position="28"/>
        <end position="49"/>
    </location>
</feature>
<keyword evidence="5 7" id="KW-0472">Membrane</keyword>
<dbReference type="InterPro" id="IPR037185">
    <property type="entry name" value="EmrE-like"/>
</dbReference>
<proteinExistence type="inferred from homology"/>
<dbReference type="Gene3D" id="1.10.3730.20">
    <property type="match status" value="1"/>
</dbReference>
<evidence type="ECO:0000256" key="5">
    <source>
        <dbReference type="ARBA" id="ARBA00023136"/>
    </source>
</evidence>
<feature type="transmembrane region" description="Helical" evidence="7">
    <location>
        <begin position="83"/>
        <end position="102"/>
    </location>
</feature>